<dbReference type="RefSeq" id="WP_169503760.1">
    <property type="nucleotide sequence ID" value="NZ_JABBPN010000003.1"/>
</dbReference>
<keyword evidence="2 7" id="KW-0813">Transport</keyword>
<dbReference type="AlphaFoldDB" id="A0A848M435"/>
<dbReference type="SUPFAM" id="SSF161098">
    <property type="entry name" value="MetI-like"/>
    <property type="match status" value="1"/>
</dbReference>
<protein>
    <submittedName>
        <fullName evidence="9">Carbohydrate ABC transporter permease</fullName>
    </submittedName>
</protein>
<evidence type="ECO:0000256" key="7">
    <source>
        <dbReference type="RuleBase" id="RU363032"/>
    </source>
</evidence>
<dbReference type="InterPro" id="IPR035906">
    <property type="entry name" value="MetI-like_sf"/>
</dbReference>
<dbReference type="PANTHER" id="PTHR43744:SF12">
    <property type="entry name" value="ABC TRANSPORTER PERMEASE PROTEIN MG189-RELATED"/>
    <property type="match status" value="1"/>
</dbReference>
<evidence type="ECO:0000313" key="9">
    <source>
        <dbReference type="EMBL" id="NMO94980.1"/>
    </source>
</evidence>
<dbReference type="Gene3D" id="1.10.3720.10">
    <property type="entry name" value="MetI-like"/>
    <property type="match status" value="1"/>
</dbReference>
<evidence type="ECO:0000256" key="3">
    <source>
        <dbReference type="ARBA" id="ARBA00022475"/>
    </source>
</evidence>
<evidence type="ECO:0000259" key="8">
    <source>
        <dbReference type="PROSITE" id="PS50928"/>
    </source>
</evidence>
<dbReference type="CDD" id="cd06261">
    <property type="entry name" value="TM_PBP2"/>
    <property type="match status" value="1"/>
</dbReference>
<dbReference type="GO" id="GO:0005886">
    <property type="term" value="C:plasma membrane"/>
    <property type="evidence" value="ECO:0007669"/>
    <property type="project" value="UniProtKB-SubCell"/>
</dbReference>
<keyword evidence="6 7" id="KW-0472">Membrane</keyword>
<organism evidence="9 10">
    <name type="scientific">Paenibacillus lemnae</name>
    <dbReference type="NCBI Taxonomy" id="1330551"/>
    <lineage>
        <taxon>Bacteria</taxon>
        <taxon>Bacillati</taxon>
        <taxon>Bacillota</taxon>
        <taxon>Bacilli</taxon>
        <taxon>Bacillales</taxon>
        <taxon>Paenibacillaceae</taxon>
        <taxon>Paenibacillus</taxon>
    </lineage>
</organism>
<feature type="transmembrane region" description="Helical" evidence="7">
    <location>
        <begin position="100"/>
        <end position="122"/>
    </location>
</feature>
<dbReference type="PANTHER" id="PTHR43744">
    <property type="entry name" value="ABC TRANSPORTER PERMEASE PROTEIN MG189-RELATED-RELATED"/>
    <property type="match status" value="1"/>
</dbReference>
<keyword evidence="3" id="KW-1003">Cell membrane</keyword>
<feature type="domain" description="ABC transmembrane type-1" evidence="8">
    <location>
        <begin position="65"/>
        <end position="255"/>
    </location>
</feature>
<gene>
    <name evidence="9" type="ORF">HII30_04135</name>
</gene>
<dbReference type="Pfam" id="PF00528">
    <property type="entry name" value="BPD_transp_1"/>
    <property type="match status" value="1"/>
</dbReference>
<proteinExistence type="inferred from homology"/>
<name>A0A848M435_PAELE</name>
<evidence type="ECO:0000256" key="4">
    <source>
        <dbReference type="ARBA" id="ARBA00022692"/>
    </source>
</evidence>
<comment type="similarity">
    <text evidence="7">Belongs to the binding-protein-dependent transport system permease family.</text>
</comment>
<reference evidence="9 10" key="1">
    <citation type="submission" date="2020-04" db="EMBL/GenBank/DDBJ databases">
        <title>Paenibacillus algicola sp. nov., a novel marine bacterium producing alginate lyase.</title>
        <authorList>
            <person name="Huang H."/>
        </authorList>
    </citation>
    <scope>NUCLEOTIDE SEQUENCE [LARGE SCALE GENOMIC DNA]</scope>
    <source>
        <strain evidence="9 10">L7-75</strain>
    </source>
</reference>
<keyword evidence="4 7" id="KW-0812">Transmembrane</keyword>
<evidence type="ECO:0000256" key="1">
    <source>
        <dbReference type="ARBA" id="ARBA00004651"/>
    </source>
</evidence>
<dbReference type="Proteomes" id="UP000565468">
    <property type="component" value="Unassembled WGS sequence"/>
</dbReference>
<keyword evidence="10" id="KW-1185">Reference proteome</keyword>
<feature type="transmembrane region" description="Helical" evidence="7">
    <location>
        <begin position="7"/>
        <end position="27"/>
    </location>
</feature>
<evidence type="ECO:0000313" key="10">
    <source>
        <dbReference type="Proteomes" id="UP000565468"/>
    </source>
</evidence>
<comment type="subcellular location">
    <subcellularLocation>
        <location evidence="1 7">Cell membrane</location>
        <topology evidence="1 7">Multi-pass membrane protein</topology>
    </subcellularLocation>
</comment>
<keyword evidence="5 7" id="KW-1133">Transmembrane helix</keyword>
<feature type="transmembrane region" description="Helical" evidence="7">
    <location>
        <begin position="69"/>
        <end position="88"/>
    </location>
</feature>
<dbReference type="GO" id="GO:0055085">
    <property type="term" value="P:transmembrane transport"/>
    <property type="evidence" value="ECO:0007669"/>
    <property type="project" value="InterPro"/>
</dbReference>
<feature type="transmembrane region" description="Helical" evidence="7">
    <location>
        <begin position="176"/>
        <end position="201"/>
    </location>
</feature>
<evidence type="ECO:0000256" key="5">
    <source>
        <dbReference type="ARBA" id="ARBA00022989"/>
    </source>
</evidence>
<evidence type="ECO:0000256" key="6">
    <source>
        <dbReference type="ARBA" id="ARBA00023136"/>
    </source>
</evidence>
<feature type="transmembrane region" description="Helical" evidence="7">
    <location>
        <begin position="234"/>
        <end position="254"/>
    </location>
</feature>
<accession>A0A848M435</accession>
<dbReference type="InterPro" id="IPR000515">
    <property type="entry name" value="MetI-like"/>
</dbReference>
<feature type="transmembrane region" description="Helical" evidence="7">
    <location>
        <begin position="134"/>
        <end position="155"/>
    </location>
</feature>
<dbReference type="PROSITE" id="PS50928">
    <property type="entry name" value="ABC_TM1"/>
    <property type="match status" value="1"/>
</dbReference>
<dbReference type="EMBL" id="JABBPN010000003">
    <property type="protein sequence ID" value="NMO94980.1"/>
    <property type="molecule type" value="Genomic_DNA"/>
</dbReference>
<evidence type="ECO:0000256" key="2">
    <source>
        <dbReference type="ARBA" id="ARBA00022448"/>
    </source>
</evidence>
<comment type="caution">
    <text evidence="9">The sequence shown here is derived from an EMBL/GenBank/DDBJ whole genome shotgun (WGS) entry which is preliminary data.</text>
</comment>
<sequence length="270" mass="30242">MKTQKWLLIIVLTVVSLLFLFPFYMMFAMGTYYSEALFKKLPILPSGYLLDNLKTILSADFLRTYWNSFYVAVLFTFVSVLMSALTGFAFGKYEFKGKKWLYGFILLTMMIPGQLGLIAFVMEMKWFHLNNSHAPLIIAGLNNAFCVFFMTQFVQSSVPMEVVESARIDGCTEPGIFSRIVIPFLLPAISTLGLICFLGSWNNYLLPLVTINKPELYTLPLGIANLSTRYRTDYSASILGLTLGTLPLIVLFLFGSKTLVRGLTGGAVKG</sequence>